<name>A0A5A8CIE9_CAFRO</name>
<organism evidence="2 5">
    <name type="scientific">Cafeteria roenbergensis</name>
    <name type="common">Marine flagellate</name>
    <dbReference type="NCBI Taxonomy" id="33653"/>
    <lineage>
        <taxon>Eukaryota</taxon>
        <taxon>Sar</taxon>
        <taxon>Stramenopiles</taxon>
        <taxon>Bigyra</taxon>
        <taxon>Opalozoa</taxon>
        <taxon>Bicosoecida</taxon>
        <taxon>Cafeteriaceae</taxon>
        <taxon>Cafeteria</taxon>
    </lineage>
</organism>
<evidence type="ECO:0000313" key="5">
    <source>
        <dbReference type="Proteomes" id="UP000325113"/>
    </source>
</evidence>
<accession>A0A5A8CIE9</accession>
<dbReference type="EMBL" id="VLTL01000002">
    <property type="protein sequence ID" value="KAA0172205.1"/>
    <property type="molecule type" value="Genomic_DNA"/>
</dbReference>
<feature type="region of interest" description="Disordered" evidence="1">
    <location>
        <begin position="270"/>
        <end position="296"/>
    </location>
</feature>
<evidence type="ECO:0000313" key="3">
    <source>
        <dbReference type="EMBL" id="KAA0172205.1"/>
    </source>
</evidence>
<evidence type="ECO:0000313" key="4">
    <source>
        <dbReference type="Proteomes" id="UP000324907"/>
    </source>
</evidence>
<proteinExistence type="predicted"/>
<sequence>MASFFSMLGSAVQSLGAFDTGKPKPPSFASLAQELIDLHEEAVDEGSQHGARVVLQKGDPIVAQVSKLSRSLTDASDALASRSSSLSKAEAQAVFDDVMGSSFVEALCTRSLANVPEGMLPLVCNFLAHLIEVHPDPASMLAVGKVRRPVLNLIAVFLDTGRGESAITTRSRKSSVRHVMHLVLKLWRCASSSPALASCLLAAADPGAASLPGQMGSLDGVMVRAVMAHARFNGPTGTLARRAALLAARVRIPSVAFWLCRGRQWESAAAETSGPEAATKGPPAAGDPASLEPVGKQAGDKPGLVALVIAALASFADRLPLGEGRDEAAIAACTELSEVVACLEFFQALASDTRQLGVAPPVDSATRVVRLADQVLGAVPASFFGQVLPRFVARAAEGALEPFAAGDKDSIAAEPRSPGPDGLAAPPAPAASPGRSPPAALPSPGADVGSGETPSGGVGRASSTARSGSLLPVAVLVVIESVLLALGRAAEGTASECPLLGEATAALLSARCPAAGGTSGPLVAEVLAAWAESPSPAVAAAALRVVSLMVSQGTPFVRAALCTVAAPPRAAVAACLRAAGGSAVGDAAAAAAEREGLPDPADAVQCPCLSALVLLPEAVKQLVGSESESTYREAAAAAVQAADIEQGLLQVMLEERLPRLPTAEADPATAAAVGAALMRAAFARIGSLMVDSEPCVLAASGLAMGLLRAGPTAVRATLLFGAAGEREGMVLGLQRLNGEIARRATAQARSGFELALIMAQQDAGWGPVAGAEEVLANAGAEDVSEARALLDSRAHKPFVVRAALGFEVLKETAATLVVISAIEAAMGDA</sequence>
<evidence type="ECO:0000256" key="1">
    <source>
        <dbReference type="SAM" id="MobiDB-lite"/>
    </source>
</evidence>
<protein>
    <submittedName>
        <fullName evidence="2">Uncharacterized protein</fullName>
    </submittedName>
</protein>
<dbReference type="Proteomes" id="UP000324907">
    <property type="component" value="Unassembled WGS sequence"/>
</dbReference>
<evidence type="ECO:0000313" key="2">
    <source>
        <dbReference type="EMBL" id="KAA0152264.1"/>
    </source>
</evidence>
<reference evidence="4 5" key="1">
    <citation type="submission" date="2019-07" db="EMBL/GenBank/DDBJ databases">
        <title>Genomes of Cafeteria roenbergensis.</title>
        <authorList>
            <person name="Fischer M.G."/>
            <person name="Hackl T."/>
            <person name="Roman M."/>
        </authorList>
    </citation>
    <scope>NUCLEOTIDE SEQUENCE [LARGE SCALE GENOMIC DNA]</scope>
    <source>
        <strain evidence="2 5">Cflag</strain>
        <strain evidence="3 4">RCC970-E3</strain>
    </source>
</reference>
<feature type="region of interest" description="Disordered" evidence="1">
    <location>
        <begin position="406"/>
        <end position="464"/>
    </location>
</feature>
<gene>
    <name evidence="3" type="ORF">FNF28_00208</name>
    <name evidence="2" type="ORF">FNF31_06639</name>
</gene>
<dbReference type="Proteomes" id="UP000325113">
    <property type="component" value="Unassembled WGS sequence"/>
</dbReference>
<comment type="caution">
    <text evidence="2">The sequence shown here is derived from an EMBL/GenBank/DDBJ whole genome shotgun (WGS) entry which is preliminary data.</text>
</comment>
<feature type="compositionally biased region" description="Pro residues" evidence="1">
    <location>
        <begin position="426"/>
        <end position="441"/>
    </location>
</feature>
<dbReference type="EMBL" id="VLTM01000107">
    <property type="protein sequence ID" value="KAA0152264.1"/>
    <property type="molecule type" value="Genomic_DNA"/>
</dbReference>
<dbReference type="AlphaFoldDB" id="A0A5A8CIE9"/>